<dbReference type="InterPro" id="IPR010131">
    <property type="entry name" value="MdtP/NodT-like"/>
</dbReference>
<name>Q7P0V0_CHRVO</name>
<dbReference type="PANTHER" id="PTHR30203:SF29">
    <property type="entry name" value="PROTEIN CYAE"/>
    <property type="match status" value="1"/>
</dbReference>
<feature type="compositionally biased region" description="Polar residues" evidence="3">
    <location>
        <begin position="12"/>
        <end position="30"/>
    </location>
</feature>
<dbReference type="SUPFAM" id="SSF56954">
    <property type="entry name" value="Outer membrane efflux proteins (OEP)"/>
    <property type="match status" value="1"/>
</dbReference>
<dbReference type="InterPro" id="IPR003423">
    <property type="entry name" value="OMP_efflux"/>
</dbReference>
<proteinExistence type="inferred from homology"/>
<evidence type="ECO:0000313" key="4">
    <source>
        <dbReference type="EMBL" id="AAQ58143.1"/>
    </source>
</evidence>
<dbReference type="EMBL" id="AE016825">
    <property type="protein sequence ID" value="AAQ58143.1"/>
    <property type="molecule type" value="Genomic_DNA"/>
</dbReference>
<feature type="region of interest" description="Disordered" evidence="3">
    <location>
        <begin position="1"/>
        <end position="30"/>
    </location>
</feature>
<evidence type="ECO:0000256" key="3">
    <source>
        <dbReference type="SAM" id="MobiDB-lite"/>
    </source>
</evidence>
<dbReference type="KEGG" id="cvi:CV_0465"/>
<dbReference type="AlphaFoldDB" id="Q7P0V0"/>
<keyword evidence="2" id="KW-0175">Coiled coil</keyword>
<dbReference type="eggNOG" id="COG1538">
    <property type="taxonomic scope" value="Bacteria"/>
</dbReference>
<accession>Q7P0V0</accession>
<dbReference type="HOGENOM" id="CLU_023283_0_0_4"/>
<gene>
    <name evidence="4" type="ordered locus">CV_0465</name>
</gene>
<dbReference type="PANTHER" id="PTHR30203">
    <property type="entry name" value="OUTER MEMBRANE CATION EFFLUX PROTEIN"/>
    <property type="match status" value="1"/>
</dbReference>
<dbReference type="Proteomes" id="UP000001424">
    <property type="component" value="Chromosome"/>
</dbReference>
<keyword evidence="5" id="KW-1185">Reference proteome</keyword>
<evidence type="ECO:0000256" key="2">
    <source>
        <dbReference type="SAM" id="Coils"/>
    </source>
</evidence>
<reference evidence="4 5" key="1">
    <citation type="journal article" date="2003" name="Proc. Natl. Acad. Sci. U.S.A.">
        <title>The complete genome sequence of Chromobacterium violaceum reveals remarkable and exploitable bacterial adaptability.</title>
        <authorList>
            <person name="Vasconcelos A.T.R."/>
            <person name="de Almeida D.F."/>
            <person name="Almeida F.C."/>
            <person name="de Almeida L.G.P."/>
            <person name="de Almeida R."/>
            <person name="Goncalves J.A.A."/>
            <person name="Andrade E.M."/>
            <person name="Antonio R.V."/>
            <person name="Araripe J."/>
            <person name="de Araujo M.F.F."/>
            <person name="Filho S.A."/>
            <person name="Azevedo V."/>
            <person name="Batista A.J."/>
            <person name="Bataus L.A.M."/>
            <person name="Batista J.S."/>
            <person name="Belo A."/>
            <person name="vander Berg C."/>
            <person name="Blamey J."/>
            <person name="Bogo M."/>
            <person name="Bonato S."/>
            <person name="Bordignon J."/>
            <person name="Brito C.A."/>
            <person name="Brocchi M."/>
            <person name="Burity H.A."/>
            <person name="Camargo A.A."/>
            <person name="Cardoso D.D.P."/>
            <person name="Carneiro N.P."/>
            <person name="Carraro D.M."/>
            <person name="Carvalho C.M.B."/>
            <person name="Cascardo J.C.M."/>
            <person name="Cavada B.S."/>
            <person name="Chueire L.M.O."/>
            <person name="Pasa T.B.C."/>
            <person name="Duran N."/>
            <person name="Fagundes N."/>
            <person name="Falcao C.L."/>
            <person name="Fantinatti F."/>
            <person name="Farias I.P."/>
            <person name="Felipe M.S.S."/>
            <person name="Ferrari L.P."/>
            <person name="Ferro J.A."/>
            <person name="Ferro M.I.T."/>
            <person name="Franco G.R."/>
            <person name="Freitas N.S.A."/>
            <person name="Furlan L.R."/>
            <person name="Gazzinelli R.T."/>
            <person name="Gomes E.A."/>
            <person name="Goncalves P.R."/>
            <person name="Grangeiro T.B."/>
            <person name="Grattapaglia D."/>
            <person name="Grisard E.C."/>
            <person name="Guimaraes C.T."/>
            <person name="Hanna E.S."/>
            <person name="Hungria M."/>
            <person name="Jardim S.N."/>
            <person name="Laurino J."/>
            <person name="Leoi L.C.T."/>
            <person name="Fassarella L."/>
            <person name="Lima A."/>
            <person name="Loureiro M.F."/>
            <person name="Lyra M.C.P."/>
            <person name="Macedo M."/>
            <person name="Madeira H.M.F."/>
            <person name="Manfio G.P."/>
            <person name="Maranhao A.Q."/>
            <person name="Martins W.S."/>
            <person name="di Mauro S.M.Z."/>
            <person name="de Medeiros S.R.B."/>
            <person name="Meissner R.D.V."/>
            <person name="Menck C.F.M."/>
            <person name="Moreira M.A.M."/>
            <person name="Nascimento F.F."/>
            <person name="Nicolas M.F."/>
            <person name="Oliveira J.G."/>
            <person name="Oliveira S.C."/>
            <person name="Paixao R.F.C."/>
            <person name="Parente J.A."/>
            <person name="Pedrosa F.O."/>
            <person name="Pena S.J.D."/>
            <person name="Perreira J.O."/>
            <person name="Perreira M."/>
            <person name="Pinto L.S.R.C."/>
            <person name="Pinto L.S."/>
            <person name="Porto J.I.R."/>
            <person name="Potrich D.P."/>
            <person name="Neto C.E.R."/>
            <person name="Reis A.M.M."/>
            <person name="Rigo L.U."/>
            <person name="Rondinelli E."/>
            <person name="dos Santos E.B.P."/>
            <person name="Santos F.R."/>
            <person name="Schneider M.P.C."/>
            <person name="Seuanez H.N."/>
            <person name="Silva A.M.R."/>
            <person name="da Silva A.L.C."/>
            <person name="Silva D.W."/>
            <person name="Silva R."/>
            <person name="Simoes I.C."/>
            <person name="Simon D."/>
            <person name="Soares C.M.A."/>
            <person name="Soares R.B.A."/>
            <person name="Souza E.M."/>
            <person name="Souza K.R.L."/>
            <person name="Souza R.C."/>
            <person name="Steffens M.B.R."/>
            <person name="Steindel M."/>
            <person name="Teixeira S.R."/>
            <person name="Urmenyi T."/>
            <person name="Vettore A."/>
            <person name="Wassem R."/>
            <person name="Zaha A."/>
            <person name="Simpson A.J.G."/>
        </authorList>
    </citation>
    <scope>NUCLEOTIDE SEQUENCE [LARGE SCALE GENOMIC DNA]</scope>
    <source>
        <strain evidence="5">ATCC 12472 / DSM 30191 / JCM 1249 / NBRC 12614 / NCIMB 9131 / NCTC 9757</strain>
    </source>
</reference>
<evidence type="ECO:0000313" key="5">
    <source>
        <dbReference type="Proteomes" id="UP000001424"/>
    </source>
</evidence>
<dbReference type="Gene3D" id="1.20.1600.10">
    <property type="entry name" value="Outer membrane efflux proteins (OEP)"/>
    <property type="match status" value="1"/>
</dbReference>
<feature type="coiled-coil region" evidence="2">
    <location>
        <begin position="217"/>
        <end position="244"/>
    </location>
</feature>
<evidence type="ECO:0000256" key="1">
    <source>
        <dbReference type="ARBA" id="ARBA00007613"/>
    </source>
</evidence>
<comment type="similarity">
    <text evidence="1">Belongs to the outer membrane factor (OMF) (TC 1.B.17) family.</text>
</comment>
<dbReference type="STRING" id="243365.CV_0465"/>
<sequence length="527" mass="57412">MAVAGSAGASPANRQRSRGSNMQSDFQTRPRSGGFRLAPLALALALTGCAVAPQPLSLADRQAQLAADRQIMFGSQEAVTAPVTLQEAMARALKYNLDYRVKLMEEAMAQRQLDLSSLDMLPKLALAAGYTARSKDNASSSQNVATGEQSLVPSISTEKRDRTADLNLSWNVLDFGVSYYAAQQQADRVLILEQRKRKVAQQLMQQVREAWWQAAGAQQLQGRVDALLKDAQSALEDARQVEKQKLRSPLDALNYRRQLLDVIRQMTAVRNALSQAKPRLAAIMNVSPGQDFQVATPSGMPVPTLGMDVEHMEEMALLNRPEVVEAQYSSRIGALETRKAIAKLLPGLEFSVGQHYDSNKFLVNNSWSDAGLRISWNLLNLFSAGPITRAADAQKQVSDSQRLALNMAVLTQVHVAYLDFQGKARQYQLEHELSGVDQAIYQQTRNAVESGASARLQGILADANAVFSSLRLYQSYGDLQNAYGLMGASLGLDPMPATTKGYDLASLSQALKGAESQWQGTVSGGKP</sequence>
<dbReference type="Pfam" id="PF02321">
    <property type="entry name" value="OEP"/>
    <property type="match status" value="1"/>
</dbReference>
<dbReference type="GO" id="GO:0015562">
    <property type="term" value="F:efflux transmembrane transporter activity"/>
    <property type="evidence" value="ECO:0007669"/>
    <property type="project" value="InterPro"/>
</dbReference>
<feature type="region of interest" description="Disordered" evidence="3">
    <location>
        <begin position="137"/>
        <end position="156"/>
    </location>
</feature>
<evidence type="ECO:0008006" key="6">
    <source>
        <dbReference type="Google" id="ProtNLM"/>
    </source>
</evidence>
<protein>
    <recommendedName>
        <fullName evidence="6">Transporter</fullName>
    </recommendedName>
</protein>
<organism evidence="4 5">
    <name type="scientific">Chromobacterium violaceum (strain ATCC 12472 / DSM 30191 / JCM 1249 / CCUG 213 / NBRC 12614 / NCIMB 9131 / NCTC 9757 / MK)</name>
    <dbReference type="NCBI Taxonomy" id="243365"/>
    <lineage>
        <taxon>Bacteria</taxon>
        <taxon>Pseudomonadati</taxon>
        <taxon>Pseudomonadota</taxon>
        <taxon>Betaproteobacteria</taxon>
        <taxon>Neisseriales</taxon>
        <taxon>Chromobacteriaceae</taxon>
        <taxon>Chromobacterium</taxon>
    </lineage>
</organism>